<dbReference type="RefSeq" id="WP_074538727.1">
    <property type="nucleotide sequence ID" value="NZ_FNBD01000007.1"/>
</dbReference>
<comment type="similarity">
    <text evidence="1">Belongs to the OsmC/Ohr family.</text>
</comment>
<feature type="region of interest" description="Disordered" evidence="2">
    <location>
        <begin position="1"/>
        <end position="20"/>
    </location>
</feature>
<evidence type="ECO:0000313" key="3">
    <source>
        <dbReference type="EMBL" id="SDF12056.1"/>
    </source>
</evidence>
<dbReference type="PANTHER" id="PTHR33797:SF2">
    <property type="entry name" value="ORGANIC HYDROPEROXIDE RESISTANCE PROTEIN-LIKE"/>
    <property type="match status" value="1"/>
</dbReference>
<accession>A0A1G7IHP2</accession>
<dbReference type="eggNOG" id="COG1764">
    <property type="taxonomic scope" value="Bacteria"/>
</dbReference>
<keyword evidence="4" id="KW-1185">Reference proteome</keyword>
<evidence type="ECO:0000256" key="2">
    <source>
        <dbReference type="SAM" id="MobiDB-lite"/>
    </source>
</evidence>
<organism evidence="3 4">
    <name type="scientific">Cellulophaga baltica</name>
    <dbReference type="NCBI Taxonomy" id="76594"/>
    <lineage>
        <taxon>Bacteria</taxon>
        <taxon>Pseudomonadati</taxon>
        <taxon>Bacteroidota</taxon>
        <taxon>Flavobacteriia</taxon>
        <taxon>Flavobacteriales</taxon>
        <taxon>Flavobacteriaceae</taxon>
        <taxon>Cellulophaga</taxon>
    </lineage>
</organism>
<dbReference type="InterPro" id="IPR036102">
    <property type="entry name" value="OsmC/Ohrsf"/>
</dbReference>
<dbReference type="Proteomes" id="UP000182114">
    <property type="component" value="Unassembled WGS sequence"/>
</dbReference>
<dbReference type="Gene3D" id="3.30.300.20">
    <property type="match status" value="1"/>
</dbReference>
<dbReference type="InterPro" id="IPR003718">
    <property type="entry name" value="OsmC/Ohr_fam"/>
</dbReference>
<dbReference type="AlphaFoldDB" id="A0A1G7IHP2"/>
<dbReference type="GO" id="GO:0006979">
    <property type="term" value="P:response to oxidative stress"/>
    <property type="evidence" value="ECO:0007669"/>
    <property type="project" value="InterPro"/>
</dbReference>
<dbReference type="Gene3D" id="2.20.25.10">
    <property type="match status" value="1"/>
</dbReference>
<proteinExistence type="inferred from homology"/>
<dbReference type="Pfam" id="PF02566">
    <property type="entry name" value="OsmC"/>
    <property type="match status" value="1"/>
</dbReference>
<gene>
    <name evidence="3" type="ORF">SAMN04487992_107249</name>
</gene>
<sequence>MKTIFESSATNTGGRSGHVTTEGGLIDLDVKMPNGRDPIEEKYTNPEQLFAAAYSTCFAGALQAVAKDNGVDDLGDFSVTAIIGFGKDEDGFNIEATLDAYLPTVDKEKGEELINAAHEICPYSKATRDNITVNLNLLLDE</sequence>
<evidence type="ECO:0000313" key="4">
    <source>
        <dbReference type="Proteomes" id="UP000182114"/>
    </source>
</evidence>
<dbReference type="NCBIfam" id="TIGR03561">
    <property type="entry name" value="organ_hyd_perox"/>
    <property type="match status" value="1"/>
</dbReference>
<dbReference type="EMBL" id="FNBD01000007">
    <property type="protein sequence ID" value="SDF12056.1"/>
    <property type="molecule type" value="Genomic_DNA"/>
</dbReference>
<dbReference type="SUPFAM" id="SSF82784">
    <property type="entry name" value="OsmC-like"/>
    <property type="match status" value="1"/>
</dbReference>
<dbReference type="InterPro" id="IPR019953">
    <property type="entry name" value="OHR"/>
</dbReference>
<feature type="compositionally biased region" description="Polar residues" evidence="2">
    <location>
        <begin position="1"/>
        <end position="13"/>
    </location>
</feature>
<protein>
    <submittedName>
        <fullName evidence="3">Peroxiredoxin, Ohr subfamily</fullName>
    </submittedName>
</protein>
<dbReference type="InterPro" id="IPR015946">
    <property type="entry name" value="KH_dom-like_a/b"/>
</dbReference>
<name>A0A1G7IHP2_9FLAO</name>
<reference evidence="4" key="1">
    <citation type="submission" date="2016-10" db="EMBL/GenBank/DDBJ databases">
        <authorList>
            <person name="Varghese N."/>
            <person name="Submissions S."/>
        </authorList>
    </citation>
    <scope>NUCLEOTIDE SEQUENCE [LARGE SCALE GENOMIC DNA]</scope>
    <source>
        <strain evidence="4">DSM 24729</strain>
    </source>
</reference>
<evidence type="ECO:0000256" key="1">
    <source>
        <dbReference type="ARBA" id="ARBA00007378"/>
    </source>
</evidence>
<dbReference type="PANTHER" id="PTHR33797">
    <property type="entry name" value="ORGANIC HYDROPEROXIDE RESISTANCE PROTEIN-LIKE"/>
    <property type="match status" value="1"/>
</dbReference>